<dbReference type="RefSeq" id="WP_182615118.1">
    <property type="nucleotide sequence ID" value="NZ_BAAATF010000007.1"/>
</dbReference>
<dbReference type="GO" id="GO:0003700">
    <property type="term" value="F:DNA-binding transcription factor activity"/>
    <property type="evidence" value="ECO:0007669"/>
    <property type="project" value="InterPro"/>
</dbReference>
<reference evidence="3 4" key="1">
    <citation type="submission" date="2020-07" db="EMBL/GenBank/DDBJ databases">
        <title>Sequencing the genomes of 1000 actinobacteria strains.</title>
        <authorList>
            <person name="Klenk H.-P."/>
        </authorList>
    </citation>
    <scope>NUCLEOTIDE SEQUENCE [LARGE SCALE GENOMIC DNA]</scope>
    <source>
        <strain evidence="3 4">DSM 44121</strain>
    </source>
</reference>
<keyword evidence="4" id="KW-1185">Reference proteome</keyword>
<feature type="domain" description="HTH marR-type" evidence="2">
    <location>
        <begin position="1"/>
        <end position="145"/>
    </location>
</feature>
<evidence type="ECO:0000259" key="2">
    <source>
        <dbReference type="PROSITE" id="PS50995"/>
    </source>
</evidence>
<dbReference type="InterPro" id="IPR000835">
    <property type="entry name" value="HTH_MarR-typ"/>
</dbReference>
<name>A0A7W3J792_9MICO</name>
<dbReference type="PRINTS" id="PR00598">
    <property type="entry name" value="HTHMARR"/>
</dbReference>
<evidence type="ECO:0000256" key="1">
    <source>
        <dbReference type="SAM" id="MobiDB-lite"/>
    </source>
</evidence>
<dbReference type="Gene3D" id="1.10.10.10">
    <property type="entry name" value="Winged helix-like DNA-binding domain superfamily/Winged helix DNA-binding domain"/>
    <property type="match status" value="1"/>
</dbReference>
<feature type="region of interest" description="Disordered" evidence="1">
    <location>
        <begin position="200"/>
        <end position="265"/>
    </location>
</feature>
<protein>
    <submittedName>
        <fullName evidence="3">DNA-binding MarR family transcriptional regulator</fullName>
    </submittedName>
</protein>
<dbReference type="PANTHER" id="PTHR33164">
    <property type="entry name" value="TRANSCRIPTIONAL REGULATOR, MARR FAMILY"/>
    <property type="match status" value="1"/>
</dbReference>
<dbReference type="PROSITE" id="PS50995">
    <property type="entry name" value="HTH_MARR_2"/>
    <property type="match status" value="1"/>
</dbReference>
<dbReference type="InterPro" id="IPR036390">
    <property type="entry name" value="WH_DNA-bd_sf"/>
</dbReference>
<proteinExistence type="predicted"/>
<dbReference type="Pfam" id="PF12802">
    <property type="entry name" value="MarR_2"/>
    <property type="match status" value="1"/>
</dbReference>
<evidence type="ECO:0000313" key="4">
    <source>
        <dbReference type="Proteomes" id="UP000540568"/>
    </source>
</evidence>
<dbReference type="SUPFAM" id="SSF46785">
    <property type="entry name" value="Winged helix' DNA-binding domain"/>
    <property type="match status" value="1"/>
</dbReference>
<dbReference type="GO" id="GO:0003677">
    <property type="term" value="F:DNA binding"/>
    <property type="evidence" value="ECO:0007669"/>
    <property type="project" value="UniProtKB-KW"/>
</dbReference>
<dbReference type="InterPro" id="IPR039422">
    <property type="entry name" value="MarR/SlyA-like"/>
</dbReference>
<dbReference type="PANTHER" id="PTHR33164:SF99">
    <property type="entry name" value="MARR FAMILY REGULATORY PROTEIN"/>
    <property type="match status" value="1"/>
</dbReference>
<gene>
    <name evidence="3" type="ORF">FHX71_001513</name>
</gene>
<dbReference type="SMART" id="SM00347">
    <property type="entry name" value="HTH_MARR"/>
    <property type="match status" value="1"/>
</dbReference>
<evidence type="ECO:0000313" key="3">
    <source>
        <dbReference type="EMBL" id="MBA8807571.1"/>
    </source>
</evidence>
<dbReference type="AlphaFoldDB" id="A0A7W3J792"/>
<dbReference type="Proteomes" id="UP000540568">
    <property type="component" value="Unassembled WGS sequence"/>
</dbReference>
<organism evidence="3 4">
    <name type="scientific">Promicromonospora sukumoe</name>
    <dbReference type="NCBI Taxonomy" id="88382"/>
    <lineage>
        <taxon>Bacteria</taxon>
        <taxon>Bacillati</taxon>
        <taxon>Actinomycetota</taxon>
        <taxon>Actinomycetes</taxon>
        <taxon>Micrococcales</taxon>
        <taxon>Promicromonosporaceae</taxon>
        <taxon>Promicromonospora</taxon>
    </lineage>
</organism>
<keyword evidence="3" id="KW-0238">DNA-binding</keyword>
<sequence>MDERELRYPERVAVARLHALLELLPTALDKRMQPAGLTSFEFTLLEALAEASDGKLRLSALASRTNATLARLSRVVTGLERKGLVRRAPCPEDARATNALLTDQGREVYRDSTPLYADAVTSMILDGLTEGDVDDLARLAYAILTRLDPDRRLAVTASAGVPVGAGVGASVAGAASNGMPTSALPMSAMSVSATTAALAAASGTPTSPDDCPADPAPLTDDECPADPAPMAALTDDTCPADPAPRVDPADRVDLPDDTCPADPAP</sequence>
<accession>A0A7W3J792</accession>
<dbReference type="GO" id="GO:0006950">
    <property type="term" value="P:response to stress"/>
    <property type="evidence" value="ECO:0007669"/>
    <property type="project" value="TreeGrafter"/>
</dbReference>
<dbReference type="InterPro" id="IPR036388">
    <property type="entry name" value="WH-like_DNA-bd_sf"/>
</dbReference>
<comment type="caution">
    <text evidence="3">The sequence shown here is derived from an EMBL/GenBank/DDBJ whole genome shotgun (WGS) entry which is preliminary data.</text>
</comment>
<dbReference type="EMBL" id="JACGWV010000001">
    <property type="protein sequence ID" value="MBA8807571.1"/>
    <property type="molecule type" value="Genomic_DNA"/>
</dbReference>